<accession>A0AAV2BG55</accession>
<evidence type="ECO:0000313" key="1">
    <source>
        <dbReference type="EMBL" id="CAL1294879.1"/>
    </source>
</evidence>
<reference evidence="1 2" key="1">
    <citation type="submission" date="2024-04" db="EMBL/GenBank/DDBJ databases">
        <authorList>
            <person name="Rising A."/>
            <person name="Reimegard J."/>
            <person name="Sonavane S."/>
            <person name="Akerstrom W."/>
            <person name="Nylinder S."/>
            <person name="Hedman E."/>
            <person name="Kallberg Y."/>
        </authorList>
    </citation>
    <scope>NUCLEOTIDE SEQUENCE [LARGE SCALE GENOMIC DNA]</scope>
</reference>
<gene>
    <name evidence="1" type="ORF">LARSCL_LOCUS18967</name>
</gene>
<sequence>GSRESAIHVETGSEETNSCLPDELVLRHCPVFTGPPRKKRRTEGEEVMAAATSALQNLGSRQASLSTAIGQVVAATLENLTPNEQRRWFVKINSILTEFTEASIDSNSA</sequence>
<dbReference type="AlphaFoldDB" id="A0AAV2BG55"/>
<proteinExistence type="predicted"/>
<feature type="non-terminal residue" evidence="1">
    <location>
        <position position="1"/>
    </location>
</feature>
<dbReference type="Proteomes" id="UP001497382">
    <property type="component" value="Unassembled WGS sequence"/>
</dbReference>
<comment type="caution">
    <text evidence="1">The sequence shown here is derived from an EMBL/GenBank/DDBJ whole genome shotgun (WGS) entry which is preliminary data.</text>
</comment>
<dbReference type="EMBL" id="CAXIEN010000355">
    <property type="protein sequence ID" value="CAL1294879.1"/>
    <property type="molecule type" value="Genomic_DNA"/>
</dbReference>
<organism evidence="1 2">
    <name type="scientific">Larinioides sclopetarius</name>
    <dbReference type="NCBI Taxonomy" id="280406"/>
    <lineage>
        <taxon>Eukaryota</taxon>
        <taxon>Metazoa</taxon>
        <taxon>Ecdysozoa</taxon>
        <taxon>Arthropoda</taxon>
        <taxon>Chelicerata</taxon>
        <taxon>Arachnida</taxon>
        <taxon>Araneae</taxon>
        <taxon>Araneomorphae</taxon>
        <taxon>Entelegynae</taxon>
        <taxon>Araneoidea</taxon>
        <taxon>Araneidae</taxon>
        <taxon>Larinioides</taxon>
    </lineage>
</organism>
<evidence type="ECO:0000313" key="2">
    <source>
        <dbReference type="Proteomes" id="UP001497382"/>
    </source>
</evidence>
<keyword evidence="2" id="KW-1185">Reference proteome</keyword>
<protein>
    <submittedName>
        <fullName evidence="1">Uncharacterized protein</fullName>
    </submittedName>
</protein>
<name>A0AAV2BG55_9ARAC</name>